<dbReference type="GO" id="GO:0030145">
    <property type="term" value="F:manganese ion binding"/>
    <property type="evidence" value="ECO:0007669"/>
    <property type="project" value="InterPro"/>
</dbReference>
<dbReference type="GO" id="GO:0070006">
    <property type="term" value="F:metalloaminopeptidase activity"/>
    <property type="evidence" value="ECO:0007669"/>
    <property type="project" value="InterPro"/>
</dbReference>
<dbReference type="Pfam" id="PF00883">
    <property type="entry name" value="Peptidase_M17"/>
    <property type="match status" value="1"/>
</dbReference>
<evidence type="ECO:0000259" key="6">
    <source>
        <dbReference type="Pfam" id="PF21337"/>
    </source>
</evidence>
<dbReference type="PANTHER" id="PTHR11963:SF20">
    <property type="entry name" value="PEPTIDASE B"/>
    <property type="match status" value="1"/>
</dbReference>
<dbReference type="OrthoDB" id="412814at2759"/>
<feature type="domain" description="Cytosol aminopeptidase" evidence="5">
    <location>
        <begin position="271"/>
        <end position="414"/>
    </location>
</feature>
<dbReference type="GO" id="GO:0005737">
    <property type="term" value="C:cytoplasm"/>
    <property type="evidence" value="ECO:0007669"/>
    <property type="project" value="InterPro"/>
</dbReference>
<dbReference type="InterPro" id="IPR011356">
    <property type="entry name" value="Leucine_aapep/pepB"/>
</dbReference>
<dbReference type="SUPFAM" id="SSF53187">
    <property type="entry name" value="Zn-dependent exopeptidases"/>
    <property type="match status" value="1"/>
</dbReference>
<protein>
    <recommendedName>
        <fullName evidence="9">Aminopeptidase npepl1</fullName>
    </recommendedName>
</protein>
<dbReference type="Gene3D" id="3.40.630.10">
    <property type="entry name" value="Zn peptidases"/>
    <property type="match status" value="1"/>
</dbReference>
<dbReference type="InterPro" id="IPR048816">
    <property type="entry name" value="Peptidase_M17_N_1"/>
</dbReference>
<proteinExistence type="inferred from homology"/>
<dbReference type="PANTHER" id="PTHR11963">
    <property type="entry name" value="LEUCINE AMINOPEPTIDASE-RELATED"/>
    <property type="match status" value="1"/>
</dbReference>
<keyword evidence="4" id="KW-0378">Hydrolase</keyword>
<feature type="domain" description="M17 aminopeptidase N-terminal" evidence="6">
    <location>
        <begin position="193"/>
        <end position="247"/>
    </location>
</feature>
<keyword evidence="3" id="KW-0645">Protease</keyword>
<gene>
    <name evidence="7" type="ORF">F1559_002235</name>
</gene>
<reference evidence="7 8" key="1">
    <citation type="journal article" date="2020" name="J. Phycol.">
        <title>Comparative genome analysis reveals Cyanidiococcus gen. nov., a new extremophilic red algal genus sister to Cyanidioschyzon (Cyanidioschyzonaceae, Rhodophyta).</title>
        <authorList>
            <person name="Liu S.-L."/>
            <person name="Chiang Y.-R."/>
            <person name="Yoon H.S."/>
            <person name="Fu H.-Y."/>
        </authorList>
    </citation>
    <scope>NUCLEOTIDE SEQUENCE [LARGE SCALE GENOMIC DNA]</scope>
    <source>
        <strain evidence="7 8">THAL066</strain>
    </source>
</reference>
<accession>A0A7J7IEI3</accession>
<dbReference type="Pfam" id="PF21337">
    <property type="entry name" value="Peptidase_M17_N_1"/>
    <property type="match status" value="1"/>
</dbReference>
<dbReference type="InterPro" id="IPR000819">
    <property type="entry name" value="Peptidase_M17_C"/>
</dbReference>
<comment type="similarity">
    <text evidence="1">Belongs to the peptidase M17 family.</text>
</comment>
<dbReference type="EMBL" id="VWRR01000014">
    <property type="protein sequence ID" value="KAF6001503.1"/>
    <property type="molecule type" value="Genomic_DNA"/>
</dbReference>
<evidence type="ECO:0008006" key="9">
    <source>
        <dbReference type="Google" id="ProtNLM"/>
    </source>
</evidence>
<evidence type="ECO:0000256" key="3">
    <source>
        <dbReference type="ARBA" id="ARBA00022670"/>
    </source>
</evidence>
<dbReference type="Proteomes" id="UP000530660">
    <property type="component" value="Unassembled WGS sequence"/>
</dbReference>
<dbReference type="Gene3D" id="3.40.220.10">
    <property type="entry name" value="Leucine Aminopeptidase, subunit E, domain 1"/>
    <property type="match status" value="1"/>
</dbReference>
<evidence type="ECO:0000256" key="4">
    <source>
        <dbReference type="ARBA" id="ARBA00022801"/>
    </source>
</evidence>
<evidence type="ECO:0000313" key="7">
    <source>
        <dbReference type="EMBL" id="KAF6001503.1"/>
    </source>
</evidence>
<evidence type="ECO:0000256" key="1">
    <source>
        <dbReference type="ARBA" id="ARBA00009528"/>
    </source>
</evidence>
<organism evidence="7 8">
    <name type="scientific">Cyanidiococcus yangmingshanensis</name>
    <dbReference type="NCBI Taxonomy" id="2690220"/>
    <lineage>
        <taxon>Eukaryota</taxon>
        <taxon>Rhodophyta</taxon>
        <taxon>Bangiophyceae</taxon>
        <taxon>Cyanidiales</taxon>
        <taxon>Cyanidiaceae</taxon>
        <taxon>Cyanidiococcus</taxon>
    </lineage>
</organism>
<evidence type="ECO:0000313" key="8">
    <source>
        <dbReference type="Proteomes" id="UP000530660"/>
    </source>
</evidence>
<dbReference type="GO" id="GO:0006508">
    <property type="term" value="P:proteolysis"/>
    <property type="evidence" value="ECO:0007669"/>
    <property type="project" value="UniProtKB-KW"/>
</dbReference>
<dbReference type="AlphaFoldDB" id="A0A7J7IEI3"/>
<name>A0A7J7IEI3_9RHOD</name>
<evidence type="ECO:0000256" key="2">
    <source>
        <dbReference type="ARBA" id="ARBA00022438"/>
    </source>
</evidence>
<evidence type="ECO:0000259" key="5">
    <source>
        <dbReference type="Pfam" id="PF00883"/>
    </source>
</evidence>
<dbReference type="InterPro" id="IPR043472">
    <property type="entry name" value="Macro_dom-like"/>
</dbReference>
<sequence>MRAWVRSVPLSGVDHVYTRKTWVFKSCTRRWLKQPSRFQRVRQSTGHQRRACQLWTLKQVEATAGAPFCDSLPEDCSPEKSLEWGQRLLAYSGRFRQGWCTLAPQNSVTPIDLLDSAAFEDWIRKQSHEFQSWLRSVESLSATGSDPRELFCQCVPELDPPMVVTPEPTSLHNVPHTSWSVLARADVPFSRGALRVPWQLAAIPARVPPGTYYIREGSSKHSLSAIALAWALGNYVFDAYKTRDPWISRKLVWQVSEETSLIETTAEAAFLVRDLINVPAEHMGPAALEACARALTHRHKGSCRVVRGDALLAENFPQIHAVGRAASMRHEPRLIELHFSDQDASRQPDPSLPLVVIIGKGVTFDSGGLDIKPAQAMRLMKKDMGGAAHALGLAHLLRAEPQLAARHRLCVLVAGCGERHFRRSVSPGGCPDRTQRHND</sequence>
<keyword evidence="2" id="KW-0031">Aminopeptidase</keyword>
<dbReference type="PRINTS" id="PR00481">
    <property type="entry name" value="LAMNOPPTDASE"/>
</dbReference>
<keyword evidence="8" id="KW-1185">Reference proteome</keyword>
<comment type="caution">
    <text evidence="7">The sequence shown here is derived from an EMBL/GenBank/DDBJ whole genome shotgun (WGS) entry which is preliminary data.</text>
</comment>